<evidence type="ECO:0000256" key="11">
    <source>
        <dbReference type="PROSITE-ProRule" id="PRU00600"/>
    </source>
</evidence>
<dbReference type="OrthoDB" id="21380at2759"/>
<keyword evidence="5 11" id="KW-0863">Zinc-finger</keyword>
<dbReference type="PANTHER" id="PTHR15375:SF22">
    <property type="entry name" value="PROTEIN DBF4 HOMOLOG A"/>
    <property type="match status" value="1"/>
</dbReference>
<evidence type="ECO:0000256" key="10">
    <source>
        <dbReference type="ARBA" id="ARBA00061819"/>
    </source>
</evidence>
<reference evidence="15" key="1">
    <citation type="journal article" date="2023" name="DNA Res.">
        <title>Chromosome-level genome assembly of Phrynocephalus forsythii using third-generation DNA sequencing and Hi-C analysis.</title>
        <authorList>
            <person name="Qi Y."/>
            <person name="Zhao W."/>
            <person name="Zhao Y."/>
            <person name="Niu C."/>
            <person name="Cao S."/>
            <person name="Zhang Y."/>
        </authorList>
    </citation>
    <scope>NUCLEOTIDE SEQUENCE</scope>
    <source>
        <tissue evidence="15">Muscle</tissue>
    </source>
</reference>
<dbReference type="Proteomes" id="UP001142489">
    <property type="component" value="Unassembled WGS sequence"/>
</dbReference>
<dbReference type="FunFam" id="6.10.250.3410:FF:000001">
    <property type="entry name" value="Protein DBF4 homolog A"/>
    <property type="match status" value="1"/>
</dbReference>
<feature type="domain" description="DBF4-type" evidence="14">
    <location>
        <begin position="292"/>
        <end position="340"/>
    </location>
</feature>
<keyword evidence="3" id="KW-0479">Metal-binding</keyword>
<dbReference type="InterPro" id="IPR038545">
    <property type="entry name" value="Znf_DBF_sf"/>
</dbReference>
<feature type="compositionally biased region" description="Basic and acidic residues" evidence="12">
    <location>
        <begin position="579"/>
        <end position="588"/>
    </location>
</feature>
<feature type="compositionally biased region" description="Polar residues" evidence="12">
    <location>
        <begin position="1"/>
        <end position="12"/>
    </location>
</feature>
<keyword evidence="6" id="KW-0862">Zinc</keyword>
<dbReference type="InterPro" id="IPR051590">
    <property type="entry name" value="Replication_Regulatory_Kinase"/>
</dbReference>
<organism evidence="15 16">
    <name type="scientific">Phrynocephalus forsythii</name>
    <dbReference type="NCBI Taxonomy" id="171643"/>
    <lineage>
        <taxon>Eukaryota</taxon>
        <taxon>Metazoa</taxon>
        <taxon>Chordata</taxon>
        <taxon>Craniata</taxon>
        <taxon>Vertebrata</taxon>
        <taxon>Euteleostomi</taxon>
        <taxon>Lepidosauria</taxon>
        <taxon>Squamata</taxon>
        <taxon>Bifurcata</taxon>
        <taxon>Unidentata</taxon>
        <taxon>Episquamata</taxon>
        <taxon>Toxicofera</taxon>
        <taxon>Iguania</taxon>
        <taxon>Acrodonta</taxon>
        <taxon>Agamidae</taxon>
        <taxon>Agaminae</taxon>
        <taxon>Phrynocephalus</taxon>
    </lineage>
</organism>
<evidence type="ECO:0000256" key="1">
    <source>
        <dbReference type="ARBA" id="ARBA00004123"/>
    </source>
</evidence>
<sequence length="699" mass="78926">MKPSGLKSSSKGQVPGDMQGRTERSRPPLKPVKKDPTKADKLKYKPLTGKVFYLDIPSNILSEKIAKDLKDLGGRVEGFLSKDISYLISNKKEAKFAQTLGQVSPVPSPESVCNGGNSPSHPSSRRDKHDGSSFKMVDAVRMSRGKSLVEKAIKEQELIPSGSILSNALSWGVKILHVDDIKNYIEQKKKDLSLIKKSNAEIKDNERESTDQKTKSKLKNPFLKVEDRKCHYRPFYLQLPSFPVINYSNPRPYSPFEVEKKNLNGQKQIHNKQRNLLNTDKEKAPLQVPTKRKKRKGYCECCLKKYDDLQAHVESEQHQTFAQSSHYQVVDDIISKVPCDFSDLRENIPKIKRRKCSIGQFAPLIGTKTEELKERLKRQDVPLKWYSRKSITVQSVKEGSQRLDIYPNSALKNSTSEPSCSVYSFNTICSSEISRKVSGNTENGKMSKASNLTEIVLPTKPVQPPPQKESKVCVKNLPEIYEHYEPISRQNLQCLSPNLNSLHTLIQSSEFSERNQTSKPKRKLNSAVLLPTKCLKRLDPRPVVDKDVADLNVESSFPRDLSALLQTERLPYCPPTNKEPSDLTDVDRQSSPSVKLSRKVLHSLGKNKKGSQKQNLELCLQQTEELHVPEETKNVPSSSTQALFQLFQTSDTNSDFEGFSSVQENKDSSLMKDTWDDQHTDALWSLFSTSASSSPFIGF</sequence>
<evidence type="ECO:0000256" key="4">
    <source>
        <dbReference type="ARBA" id="ARBA00022737"/>
    </source>
</evidence>
<dbReference type="AlphaFoldDB" id="A0A9Q0XS66"/>
<dbReference type="PANTHER" id="PTHR15375">
    <property type="entry name" value="ACTIVATOR OF S-PHASE KINASE-RELATED"/>
    <property type="match status" value="1"/>
</dbReference>
<keyword evidence="16" id="KW-1185">Reference proteome</keyword>
<keyword evidence="2" id="KW-0597">Phosphoprotein</keyword>
<evidence type="ECO:0000256" key="12">
    <source>
        <dbReference type="SAM" id="MobiDB-lite"/>
    </source>
</evidence>
<dbReference type="GO" id="GO:0031431">
    <property type="term" value="C:Dbf4-dependent protein kinase complex"/>
    <property type="evidence" value="ECO:0007669"/>
    <property type="project" value="TreeGrafter"/>
</dbReference>
<dbReference type="GO" id="GO:0043539">
    <property type="term" value="F:protein serine/threonine kinase activator activity"/>
    <property type="evidence" value="ECO:0007669"/>
    <property type="project" value="TreeGrafter"/>
</dbReference>
<dbReference type="GO" id="GO:1901987">
    <property type="term" value="P:regulation of cell cycle phase transition"/>
    <property type="evidence" value="ECO:0007669"/>
    <property type="project" value="TreeGrafter"/>
</dbReference>
<dbReference type="EMBL" id="JAPFRF010000009">
    <property type="protein sequence ID" value="KAJ7322291.1"/>
    <property type="molecule type" value="Genomic_DNA"/>
</dbReference>
<dbReference type="InterPro" id="IPR001357">
    <property type="entry name" value="BRCT_dom"/>
</dbReference>
<evidence type="ECO:0000313" key="15">
    <source>
        <dbReference type="EMBL" id="KAJ7322291.1"/>
    </source>
</evidence>
<dbReference type="PROSITE" id="PS51265">
    <property type="entry name" value="ZF_DBF4"/>
    <property type="match status" value="1"/>
</dbReference>
<dbReference type="GO" id="GO:0003676">
    <property type="term" value="F:nucleic acid binding"/>
    <property type="evidence" value="ECO:0007669"/>
    <property type="project" value="InterPro"/>
</dbReference>
<protein>
    <recommendedName>
        <fullName evidence="9">Protein DBF4 homolog A</fullName>
    </recommendedName>
</protein>
<name>A0A9Q0XS66_9SAUR</name>
<comment type="subunit">
    <text evidence="10">Forms a complex with CDC7. Note that CDC7 forms distinct complex either with DBF4A or DBF4B. Such complexes are stable upon replication stress. Interacts with MEN1, MCM2, ORC2, ORC4 and ORC6. Interacts (via IBM motifs) with PSIP1 (via IBD domain); phosphorylation increases its affinity for PSIP1.</text>
</comment>
<comment type="caution">
    <text evidence="15">The sequence shown here is derived from an EMBL/GenBank/DDBJ whole genome shotgun (WGS) entry which is preliminary data.</text>
</comment>
<evidence type="ECO:0000256" key="2">
    <source>
        <dbReference type="ARBA" id="ARBA00022553"/>
    </source>
</evidence>
<feature type="region of interest" description="Disordered" evidence="12">
    <location>
        <begin position="570"/>
        <end position="592"/>
    </location>
</feature>
<gene>
    <name evidence="15" type="ORF">JRQ81_018578</name>
</gene>
<feature type="domain" description="BRCT" evidence="13">
    <location>
        <begin position="42"/>
        <end position="110"/>
    </location>
</feature>
<feature type="compositionally biased region" description="Basic and acidic residues" evidence="12">
    <location>
        <begin position="20"/>
        <end position="41"/>
    </location>
</feature>
<evidence type="ECO:0000313" key="16">
    <source>
        <dbReference type="Proteomes" id="UP001142489"/>
    </source>
</evidence>
<evidence type="ECO:0000259" key="14">
    <source>
        <dbReference type="PROSITE" id="PS51265"/>
    </source>
</evidence>
<dbReference type="Gene3D" id="6.10.250.3410">
    <property type="entry name" value="DBF zinc finger"/>
    <property type="match status" value="1"/>
</dbReference>
<proteinExistence type="predicted"/>
<dbReference type="GO" id="GO:0010571">
    <property type="term" value="P:positive regulation of nuclear cell cycle DNA replication"/>
    <property type="evidence" value="ECO:0007669"/>
    <property type="project" value="TreeGrafter"/>
</dbReference>
<dbReference type="PROSITE" id="PS50172">
    <property type="entry name" value="BRCT"/>
    <property type="match status" value="1"/>
</dbReference>
<dbReference type="FunFam" id="2.10.50.40:FF:000001">
    <property type="entry name" value="Protein DBF4 homolog A"/>
    <property type="match status" value="1"/>
</dbReference>
<dbReference type="InterPro" id="IPR006572">
    <property type="entry name" value="Znf_DBF"/>
</dbReference>
<dbReference type="GO" id="GO:0008270">
    <property type="term" value="F:zinc ion binding"/>
    <property type="evidence" value="ECO:0007669"/>
    <property type="project" value="UniProtKB-KW"/>
</dbReference>
<accession>A0A9Q0XS66</accession>
<comment type="subcellular location">
    <subcellularLocation>
        <location evidence="1">Nucleus</location>
    </subcellularLocation>
</comment>
<evidence type="ECO:0000259" key="13">
    <source>
        <dbReference type="PROSITE" id="PS50172"/>
    </source>
</evidence>
<evidence type="ECO:0000256" key="5">
    <source>
        <dbReference type="ARBA" id="ARBA00022771"/>
    </source>
</evidence>
<keyword evidence="7" id="KW-0539">Nucleus</keyword>
<dbReference type="Gene3D" id="2.10.50.40">
    <property type="match status" value="1"/>
</dbReference>
<evidence type="ECO:0000256" key="7">
    <source>
        <dbReference type="ARBA" id="ARBA00023242"/>
    </source>
</evidence>
<dbReference type="SMART" id="SM00586">
    <property type="entry name" value="ZnF_DBF"/>
    <property type="match status" value="1"/>
</dbReference>
<feature type="region of interest" description="Disordered" evidence="12">
    <location>
        <begin position="103"/>
        <end position="132"/>
    </location>
</feature>
<evidence type="ECO:0000256" key="9">
    <source>
        <dbReference type="ARBA" id="ARBA00040397"/>
    </source>
</evidence>
<evidence type="ECO:0000256" key="6">
    <source>
        <dbReference type="ARBA" id="ARBA00022833"/>
    </source>
</evidence>
<evidence type="ECO:0000256" key="8">
    <source>
        <dbReference type="ARBA" id="ARBA00023306"/>
    </source>
</evidence>
<keyword evidence="8" id="KW-0131">Cell cycle</keyword>
<feature type="region of interest" description="Disordered" evidence="12">
    <location>
        <begin position="1"/>
        <end position="41"/>
    </location>
</feature>
<dbReference type="Pfam" id="PF07535">
    <property type="entry name" value="zf-DBF"/>
    <property type="match status" value="1"/>
</dbReference>
<keyword evidence="4" id="KW-0677">Repeat</keyword>
<evidence type="ECO:0000256" key="3">
    <source>
        <dbReference type="ARBA" id="ARBA00022723"/>
    </source>
</evidence>